<comment type="caution">
    <text evidence="2">The sequence shown here is derived from an EMBL/GenBank/DDBJ whole genome shotgun (WGS) entry which is preliminary data.</text>
</comment>
<dbReference type="SUPFAM" id="SSF81383">
    <property type="entry name" value="F-box domain"/>
    <property type="match status" value="1"/>
</dbReference>
<evidence type="ECO:0000259" key="1">
    <source>
        <dbReference type="PROSITE" id="PS50181"/>
    </source>
</evidence>
<dbReference type="AlphaFoldDB" id="A0AAD5XBS8"/>
<dbReference type="Proteomes" id="UP001211907">
    <property type="component" value="Unassembled WGS sequence"/>
</dbReference>
<keyword evidence="3" id="KW-1185">Reference proteome</keyword>
<evidence type="ECO:0000313" key="2">
    <source>
        <dbReference type="EMBL" id="KAJ3119148.1"/>
    </source>
</evidence>
<accession>A0AAD5XBS8</accession>
<protein>
    <recommendedName>
        <fullName evidence="1">F-box domain-containing protein</fullName>
    </recommendedName>
</protein>
<evidence type="ECO:0000313" key="3">
    <source>
        <dbReference type="Proteomes" id="UP001211907"/>
    </source>
</evidence>
<organism evidence="2 3">
    <name type="scientific">Physocladia obscura</name>
    <dbReference type="NCBI Taxonomy" id="109957"/>
    <lineage>
        <taxon>Eukaryota</taxon>
        <taxon>Fungi</taxon>
        <taxon>Fungi incertae sedis</taxon>
        <taxon>Chytridiomycota</taxon>
        <taxon>Chytridiomycota incertae sedis</taxon>
        <taxon>Chytridiomycetes</taxon>
        <taxon>Chytridiales</taxon>
        <taxon>Chytriomycetaceae</taxon>
        <taxon>Physocladia</taxon>
    </lineage>
</organism>
<reference evidence="2" key="1">
    <citation type="submission" date="2020-05" db="EMBL/GenBank/DDBJ databases">
        <title>Phylogenomic resolution of chytrid fungi.</title>
        <authorList>
            <person name="Stajich J.E."/>
            <person name="Amses K."/>
            <person name="Simmons R."/>
            <person name="Seto K."/>
            <person name="Myers J."/>
            <person name="Bonds A."/>
            <person name="Quandt C.A."/>
            <person name="Barry K."/>
            <person name="Liu P."/>
            <person name="Grigoriev I."/>
            <person name="Longcore J.E."/>
            <person name="James T.Y."/>
        </authorList>
    </citation>
    <scope>NUCLEOTIDE SEQUENCE</scope>
    <source>
        <strain evidence="2">JEL0513</strain>
    </source>
</reference>
<dbReference type="InterPro" id="IPR036047">
    <property type="entry name" value="F-box-like_dom_sf"/>
</dbReference>
<dbReference type="EMBL" id="JADGJH010001093">
    <property type="protein sequence ID" value="KAJ3119148.1"/>
    <property type="molecule type" value="Genomic_DNA"/>
</dbReference>
<dbReference type="Pfam" id="PF00646">
    <property type="entry name" value="F-box"/>
    <property type="match status" value="1"/>
</dbReference>
<feature type="domain" description="F-box" evidence="1">
    <location>
        <begin position="2"/>
        <end position="49"/>
    </location>
</feature>
<gene>
    <name evidence="2" type="ORF">HK100_000460</name>
</gene>
<dbReference type="InterPro" id="IPR001810">
    <property type="entry name" value="F-box_dom"/>
</dbReference>
<sequence length="228" mass="25758">MEYSLTKLPFDVLVKILGKIEAKEVYCGAARTCSLLHSVTQSNAFWVGQCQTVQRVRVVPLLPSIADYKTLFVKYYHANLVTQIGAANNRWRSYAKIRKYPFEGMNDDPAVKRAFITSYSSARATHDIDLRKLPAGFLEMHRALEVSFTFGGWSDEDFPFHAAIEFKAVSGAAVNVQITTMPRTRYCHGPPAWCTISKTIAIPDGDYHTARFRWKGKDSEEYSSMLAN</sequence>
<dbReference type="PROSITE" id="PS50181">
    <property type="entry name" value="FBOX"/>
    <property type="match status" value="1"/>
</dbReference>
<proteinExistence type="predicted"/>
<name>A0AAD5XBS8_9FUNG</name>
<feature type="non-terminal residue" evidence="2">
    <location>
        <position position="228"/>
    </location>
</feature>